<evidence type="ECO:0000313" key="2">
    <source>
        <dbReference type="Proteomes" id="UP000093523"/>
    </source>
</evidence>
<accession>A0A1B9NTZ7</accession>
<dbReference type="Proteomes" id="UP000093523">
    <property type="component" value="Unassembled WGS sequence"/>
</dbReference>
<comment type="caution">
    <text evidence="1">The sequence shown here is derived from an EMBL/GenBank/DDBJ whole genome shotgun (WGS) entry which is preliminary data.</text>
</comment>
<dbReference type="EMBL" id="MAJU01000031">
    <property type="protein sequence ID" value="OCH17136.1"/>
    <property type="molecule type" value="Genomic_DNA"/>
</dbReference>
<proteinExistence type="predicted"/>
<organism evidence="1 2">
    <name type="scientific">Aliivibrio logei</name>
    <name type="common">Vibrio logei</name>
    <dbReference type="NCBI Taxonomy" id="688"/>
    <lineage>
        <taxon>Bacteria</taxon>
        <taxon>Pseudomonadati</taxon>
        <taxon>Pseudomonadota</taxon>
        <taxon>Gammaproteobacteria</taxon>
        <taxon>Vibrionales</taxon>
        <taxon>Vibrionaceae</taxon>
        <taxon>Aliivibrio</taxon>
    </lineage>
</organism>
<reference evidence="1 2" key="1">
    <citation type="submission" date="2016-06" db="EMBL/GenBank/DDBJ databases">
        <authorList>
            <person name="Kjaerup R.B."/>
            <person name="Dalgaard T.S."/>
            <person name="Juul-Madsen H.R."/>
        </authorList>
    </citation>
    <scope>NUCLEOTIDE SEQUENCE [LARGE SCALE GENOMIC DNA]</scope>
    <source>
        <strain evidence="1 2">1S159</strain>
    </source>
</reference>
<evidence type="ECO:0000313" key="1">
    <source>
        <dbReference type="EMBL" id="OCH17136.1"/>
    </source>
</evidence>
<protein>
    <submittedName>
        <fullName evidence="1">Uncharacterized protein</fullName>
    </submittedName>
</protein>
<dbReference type="AlphaFoldDB" id="A0A1B9NTZ7"/>
<name>A0A1B9NTZ7_ALILO</name>
<gene>
    <name evidence="1" type="ORF">A6E04_19990</name>
</gene>
<sequence>MNNHTIWIAFLLKTDSIPTKILQLEGSVIVRTPAASENKKATWKWLKYPKLESRIPDKEKAFIEACQFREQLNNNVMRYLLSSDKLFKKDYSKWALWMKKNKLFEATPSQRNPKLPRCLVHHKELLCLWVFDSWYILTLSYLAEIIDSKPKGTMIYYCDIFDELSMRLPLHPNFSQLEQSLSSIVKTPEEKSTIIKEHIIEEALMPFRESAQVICLNGGFQRLENLLLSISFK</sequence>